<dbReference type="PANTHER" id="PTHR30349:SF41">
    <property type="entry name" value="INTEGRASE_RECOMBINASE PROTEIN MJ0367-RELATED"/>
    <property type="match status" value="1"/>
</dbReference>
<dbReference type="CDD" id="cd00397">
    <property type="entry name" value="DNA_BRE_C"/>
    <property type="match status" value="1"/>
</dbReference>
<dbReference type="EMBL" id="JASTZU010000027">
    <property type="protein sequence ID" value="MDL4840324.1"/>
    <property type="molecule type" value="Genomic_DNA"/>
</dbReference>
<evidence type="ECO:0000313" key="8">
    <source>
        <dbReference type="EMBL" id="MDL4840324.1"/>
    </source>
</evidence>
<evidence type="ECO:0000256" key="2">
    <source>
        <dbReference type="ARBA" id="ARBA00022908"/>
    </source>
</evidence>
<dbReference type="InterPro" id="IPR004107">
    <property type="entry name" value="Integrase_SAM-like_N"/>
</dbReference>
<dbReference type="PROSITE" id="PS51900">
    <property type="entry name" value="CB"/>
    <property type="match status" value="1"/>
</dbReference>
<sequence>MTRRKNEKVQENRKGERRGDLSKDELRVVIDDPEAIEYSFDELLDVFIEDCEYRNLREHTIKYYKSELTTFKKILYDQGLEVSPYNITNEVIKRNVIMYMRDKGVKAVSINSRLRALRSFFNLLESQSYIKVNPMKDIKLLKDRKRIVETFDKKQIKALFNACDFRTFVGVRDHTAMMLLLETGVRANEFVGIKVTDIIWAQKLIRITNTKGGYERFVPIQKKMIDQLKKYVIIRGQIDTDYLFITQDDEPMSKRQLQNRINHYGKLTKIKNVRCSPHTFRHTFAKLSVMNGANAFQLQAILGHSTLEVTKVYVNLFSSEVQEGHAKFSPLKNL</sequence>
<gene>
    <name evidence="8" type="ORF">QQS35_07690</name>
</gene>
<dbReference type="Gene3D" id="1.10.150.130">
    <property type="match status" value="1"/>
</dbReference>
<dbReference type="Proteomes" id="UP001235343">
    <property type="component" value="Unassembled WGS sequence"/>
</dbReference>
<keyword evidence="4" id="KW-0233">DNA recombination</keyword>
<evidence type="ECO:0000259" key="6">
    <source>
        <dbReference type="PROSITE" id="PS51898"/>
    </source>
</evidence>
<comment type="caution">
    <text evidence="8">The sequence shown here is derived from an EMBL/GenBank/DDBJ whole genome shotgun (WGS) entry which is preliminary data.</text>
</comment>
<evidence type="ECO:0000256" key="3">
    <source>
        <dbReference type="ARBA" id="ARBA00023125"/>
    </source>
</evidence>
<evidence type="ECO:0000256" key="5">
    <source>
        <dbReference type="PROSITE-ProRule" id="PRU01248"/>
    </source>
</evidence>
<feature type="domain" description="Tyr recombinase" evidence="6">
    <location>
        <begin position="146"/>
        <end position="326"/>
    </location>
</feature>
<dbReference type="InterPro" id="IPR013762">
    <property type="entry name" value="Integrase-like_cat_sf"/>
</dbReference>
<reference evidence="8 9" key="1">
    <citation type="submission" date="2023-06" db="EMBL/GenBank/DDBJ databases">
        <title>Aquibacillus rhizosphaerae LR5S19.</title>
        <authorList>
            <person name="Sun J.-Q."/>
        </authorList>
    </citation>
    <scope>NUCLEOTIDE SEQUENCE [LARGE SCALE GENOMIC DNA]</scope>
    <source>
        <strain evidence="8 9">LR5S19</strain>
    </source>
</reference>
<dbReference type="Pfam" id="PF02899">
    <property type="entry name" value="Phage_int_SAM_1"/>
    <property type="match status" value="1"/>
</dbReference>
<dbReference type="InterPro" id="IPR010998">
    <property type="entry name" value="Integrase_recombinase_N"/>
</dbReference>
<keyword evidence="3 5" id="KW-0238">DNA-binding</keyword>
<dbReference type="InterPro" id="IPR011010">
    <property type="entry name" value="DNA_brk_join_enz"/>
</dbReference>
<organism evidence="8 9">
    <name type="scientific">Aquibacillus rhizosphaerae</name>
    <dbReference type="NCBI Taxonomy" id="3051431"/>
    <lineage>
        <taxon>Bacteria</taxon>
        <taxon>Bacillati</taxon>
        <taxon>Bacillota</taxon>
        <taxon>Bacilli</taxon>
        <taxon>Bacillales</taxon>
        <taxon>Bacillaceae</taxon>
        <taxon>Aquibacillus</taxon>
    </lineage>
</organism>
<dbReference type="InterPro" id="IPR044068">
    <property type="entry name" value="CB"/>
</dbReference>
<evidence type="ECO:0000256" key="1">
    <source>
        <dbReference type="ARBA" id="ARBA00008857"/>
    </source>
</evidence>
<comment type="similarity">
    <text evidence="1">Belongs to the 'phage' integrase family.</text>
</comment>
<dbReference type="PROSITE" id="PS51898">
    <property type="entry name" value="TYR_RECOMBINASE"/>
    <property type="match status" value="1"/>
</dbReference>
<keyword evidence="9" id="KW-1185">Reference proteome</keyword>
<dbReference type="InterPro" id="IPR050090">
    <property type="entry name" value="Tyrosine_recombinase_XerCD"/>
</dbReference>
<dbReference type="Pfam" id="PF00589">
    <property type="entry name" value="Phage_integrase"/>
    <property type="match status" value="1"/>
</dbReference>
<keyword evidence="2" id="KW-0229">DNA integration</keyword>
<evidence type="ECO:0000313" key="9">
    <source>
        <dbReference type="Proteomes" id="UP001235343"/>
    </source>
</evidence>
<protein>
    <submittedName>
        <fullName evidence="8">Tyrosine-type recombinase/integrase</fullName>
    </submittedName>
</protein>
<dbReference type="InterPro" id="IPR002104">
    <property type="entry name" value="Integrase_catalytic"/>
</dbReference>
<dbReference type="PANTHER" id="PTHR30349">
    <property type="entry name" value="PHAGE INTEGRASE-RELATED"/>
    <property type="match status" value="1"/>
</dbReference>
<dbReference type="Gene3D" id="1.10.443.10">
    <property type="entry name" value="Intergrase catalytic core"/>
    <property type="match status" value="1"/>
</dbReference>
<name>A0ABT7L3A5_9BACI</name>
<dbReference type="SUPFAM" id="SSF56349">
    <property type="entry name" value="DNA breaking-rejoining enzymes"/>
    <property type="match status" value="1"/>
</dbReference>
<feature type="domain" description="Core-binding (CB)" evidence="7">
    <location>
        <begin position="38"/>
        <end position="125"/>
    </location>
</feature>
<evidence type="ECO:0000259" key="7">
    <source>
        <dbReference type="PROSITE" id="PS51900"/>
    </source>
</evidence>
<dbReference type="RefSeq" id="WP_285931350.1">
    <property type="nucleotide sequence ID" value="NZ_JASTZU010000027.1"/>
</dbReference>
<evidence type="ECO:0000256" key="4">
    <source>
        <dbReference type="ARBA" id="ARBA00023172"/>
    </source>
</evidence>
<accession>A0ABT7L3A5</accession>
<proteinExistence type="inferred from homology"/>